<dbReference type="Proteomes" id="UP000199183">
    <property type="component" value="Unassembled WGS sequence"/>
</dbReference>
<dbReference type="EMBL" id="FNRY01000001">
    <property type="protein sequence ID" value="SEB35385.1"/>
    <property type="molecule type" value="Genomic_DNA"/>
</dbReference>
<proteinExistence type="predicted"/>
<dbReference type="RefSeq" id="WP_091178729.1">
    <property type="nucleotide sequence ID" value="NZ_FNRY01000001.1"/>
</dbReference>
<evidence type="ECO:0000259" key="3">
    <source>
        <dbReference type="Pfam" id="PF03807"/>
    </source>
</evidence>
<evidence type="ECO:0000313" key="5">
    <source>
        <dbReference type="Proteomes" id="UP000199183"/>
    </source>
</evidence>
<dbReference type="Pfam" id="PF03807">
    <property type="entry name" value="F420_oxidored"/>
    <property type="match status" value="1"/>
</dbReference>
<dbReference type="OrthoDB" id="1523398at2"/>
<dbReference type="Gene3D" id="3.40.50.720">
    <property type="entry name" value="NAD(P)-binding Rossmann-like Domain"/>
    <property type="match status" value="1"/>
</dbReference>
<keyword evidence="5" id="KW-1185">Reference proteome</keyword>
<reference evidence="4 5" key="1">
    <citation type="submission" date="2016-10" db="EMBL/GenBank/DDBJ databases">
        <authorList>
            <person name="de Groot N.N."/>
        </authorList>
    </citation>
    <scope>NUCLEOTIDE SEQUENCE [LARGE SCALE GENOMIC DNA]</scope>
    <source>
        <strain evidence="4 5">DSM 21799</strain>
    </source>
</reference>
<dbReference type="InterPro" id="IPR036291">
    <property type="entry name" value="NAD(P)-bd_dom_sf"/>
</dbReference>
<name>A0A1H4INF1_9MICO</name>
<feature type="compositionally biased region" description="Basic residues" evidence="2">
    <location>
        <begin position="231"/>
        <end position="246"/>
    </location>
</feature>
<feature type="region of interest" description="Disordered" evidence="2">
    <location>
        <begin position="227"/>
        <end position="254"/>
    </location>
</feature>
<feature type="domain" description="Pyrroline-5-carboxylate reductase catalytic N-terminal" evidence="3">
    <location>
        <begin position="3"/>
        <end position="91"/>
    </location>
</feature>
<dbReference type="PANTHER" id="PTHR14239">
    <property type="entry name" value="DUDULIN-RELATED"/>
    <property type="match status" value="1"/>
</dbReference>
<dbReference type="InterPro" id="IPR028939">
    <property type="entry name" value="P5C_Rdtase_cat_N"/>
</dbReference>
<evidence type="ECO:0000256" key="2">
    <source>
        <dbReference type="SAM" id="MobiDB-lite"/>
    </source>
</evidence>
<evidence type="ECO:0000313" key="4">
    <source>
        <dbReference type="EMBL" id="SEB35385.1"/>
    </source>
</evidence>
<evidence type="ECO:0000256" key="1">
    <source>
        <dbReference type="ARBA" id="ARBA00023002"/>
    </source>
</evidence>
<dbReference type="GO" id="GO:0016491">
    <property type="term" value="F:oxidoreductase activity"/>
    <property type="evidence" value="ECO:0007669"/>
    <property type="project" value="UniProtKB-KW"/>
</dbReference>
<protein>
    <recommendedName>
        <fullName evidence="3">Pyrroline-5-carboxylate reductase catalytic N-terminal domain-containing protein</fullName>
    </recommendedName>
</protein>
<accession>A0A1H4INF1</accession>
<dbReference type="SUPFAM" id="SSF51735">
    <property type="entry name" value="NAD(P)-binding Rossmann-fold domains"/>
    <property type="match status" value="1"/>
</dbReference>
<keyword evidence="1" id="KW-0560">Oxidoreductase</keyword>
<dbReference type="AlphaFoldDB" id="A0A1H4INF1"/>
<organism evidence="4 5">
    <name type="scientific">Paramicrobacterium humi</name>
    <dbReference type="NCBI Taxonomy" id="640635"/>
    <lineage>
        <taxon>Bacteria</taxon>
        <taxon>Bacillati</taxon>
        <taxon>Actinomycetota</taxon>
        <taxon>Actinomycetes</taxon>
        <taxon>Micrococcales</taxon>
        <taxon>Microbacteriaceae</taxon>
        <taxon>Paramicrobacterium</taxon>
    </lineage>
</organism>
<dbReference type="STRING" id="640635.SAMN04489806_0064"/>
<dbReference type="InterPro" id="IPR051267">
    <property type="entry name" value="STEAP_metalloreductase"/>
</dbReference>
<sequence length="254" mass="27603">MTTIGVLGAGQAGATFARAAVGAGYDIVIANSRGPHTLRSLIEDLGSRARAGTAAEAAAAADVAFLAFPYSPSHELPAQELAGKIVIDNNNYMAWRDGNFPEVDSGAATIQELRQRQLPCAKIVKAFSHIQFHERIPARVPDERIAALLRLARPRGDADRKALIVSSDYPDAVAFVTRLYDDLGFDTVDNSPLAESWRSAPGTPMWAASVDGQSRDELVQNLRRADILSPPRRRRPGLPPHRSHHRCPIENRTS</sequence>
<gene>
    <name evidence="4" type="ORF">SAMN04489806_0064</name>
</gene>